<dbReference type="SMART" id="SM00637">
    <property type="entry name" value="CBD_II"/>
    <property type="match status" value="1"/>
</dbReference>
<keyword evidence="5" id="KW-0560">Oxidoreductase</keyword>
<reference evidence="6" key="1">
    <citation type="journal article" date="2019" name="Int. J. Syst. Evol. Microbiol.">
        <title>The Global Catalogue of Microorganisms (GCM) 10K type strain sequencing project: providing services to taxonomists for standard genome sequencing and annotation.</title>
        <authorList>
            <consortium name="The Broad Institute Genomics Platform"/>
            <consortium name="The Broad Institute Genome Sequencing Center for Infectious Disease"/>
            <person name="Wu L."/>
            <person name="Ma J."/>
        </authorList>
    </citation>
    <scope>NUCLEOTIDE SEQUENCE [LARGE SCALE GENOMIC DNA]</scope>
    <source>
        <strain evidence="6">TBRC 5832</strain>
    </source>
</reference>
<keyword evidence="1 3" id="KW-0732">Signal</keyword>
<feature type="region of interest" description="Disordered" evidence="2">
    <location>
        <begin position="232"/>
        <end position="272"/>
    </location>
</feature>
<dbReference type="PANTHER" id="PTHR34823:SF1">
    <property type="entry name" value="CHITIN-BINDING TYPE-4 DOMAIN-CONTAINING PROTEIN"/>
    <property type="match status" value="1"/>
</dbReference>
<evidence type="ECO:0000256" key="3">
    <source>
        <dbReference type="SAM" id="SignalP"/>
    </source>
</evidence>
<dbReference type="InterPro" id="IPR014756">
    <property type="entry name" value="Ig_E-set"/>
</dbReference>
<comment type="caution">
    <text evidence="5">The sequence shown here is derived from an EMBL/GenBank/DDBJ whole genome shotgun (WGS) entry which is preliminary data.</text>
</comment>
<dbReference type="SUPFAM" id="SSF49384">
    <property type="entry name" value="Carbohydrate-binding domain"/>
    <property type="match status" value="1"/>
</dbReference>
<organism evidence="5 6">
    <name type="scientific">Actinoplanes subglobosus</name>
    <dbReference type="NCBI Taxonomy" id="1547892"/>
    <lineage>
        <taxon>Bacteria</taxon>
        <taxon>Bacillati</taxon>
        <taxon>Actinomycetota</taxon>
        <taxon>Actinomycetes</taxon>
        <taxon>Micromonosporales</taxon>
        <taxon>Micromonosporaceae</taxon>
        <taxon>Actinoplanes</taxon>
    </lineage>
</organism>
<dbReference type="PANTHER" id="PTHR34823">
    <property type="entry name" value="GLCNAC-BINDING PROTEIN A"/>
    <property type="match status" value="1"/>
</dbReference>
<dbReference type="InterPro" id="IPR008965">
    <property type="entry name" value="CBM2/CBM3_carb-bd_dom_sf"/>
</dbReference>
<evidence type="ECO:0000256" key="1">
    <source>
        <dbReference type="ARBA" id="ARBA00022729"/>
    </source>
</evidence>
<feature type="domain" description="CBM2" evidence="4">
    <location>
        <begin position="266"/>
        <end position="367"/>
    </location>
</feature>
<feature type="compositionally biased region" description="Low complexity" evidence="2">
    <location>
        <begin position="254"/>
        <end position="270"/>
    </location>
</feature>
<keyword evidence="6" id="KW-1185">Reference proteome</keyword>
<accession>A0ABV8IZ73</accession>
<dbReference type="Gene3D" id="2.70.50.50">
    <property type="entry name" value="chitin-binding protein cbp21"/>
    <property type="match status" value="1"/>
</dbReference>
<dbReference type="Proteomes" id="UP001595867">
    <property type="component" value="Unassembled WGS sequence"/>
</dbReference>
<evidence type="ECO:0000313" key="5">
    <source>
        <dbReference type="EMBL" id="MFC4069584.1"/>
    </source>
</evidence>
<dbReference type="Pfam" id="PF00553">
    <property type="entry name" value="CBM_2"/>
    <property type="match status" value="1"/>
</dbReference>
<gene>
    <name evidence="5" type="ORF">ACFO0C_32065</name>
</gene>
<protein>
    <submittedName>
        <fullName evidence="5">Lytic polysaccharide monooxygenase</fullName>
    </submittedName>
</protein>
<dbReference type="GO" id="GO:0004497">
    <property type="term" value="F:monooxygenase activity"/>
    <property type="evidence" value="ECO:0007669"/>
    <property type="project" value="UniProtKB-KW"/>
</dbReference>
<evidence type="ECO:0000256" key="2">
    <source>
        <dbReference type="SAM" id="MobiDB-lite"/>
    </source>
</evidence>
<dbReference type="Gene3D" id="2.60.40.290">
    <property type="match status" value="1"/>
</dbReference>
<dbReference type="InterPro" id="IPR004302">
    <property type="entry name" value="Cellulose/chitin-bd_N"/>
</dbReference>
<feature type="compositionally biased region" description="Pro residues" evidence="2">
    <location>
        <begin position="244"/>
        <end position="253"/>
    </location>
</feature>
<dbReference type="InterPro" id="IPR051024">
    <property type="entry name" value="GlcNAc_Chitin_IntDeg"/>
</dbReference>
<dbReference type="EMBL" id="JBHSBL010000020">
    <property type="protein sequence ID" value="MFC4069584.1"/>
    <property type="molecule type" value="Genomic_DNA"/>
</dbReference>
<keyword evidence="5" id="KW-0503">Monooxygenase</keyword>
<feature type="signal peptide" evidence="3">
    <location>
        <begin position="1"/>
        <end position="19"/>
    </location>
</feature>
<dbReference type="PROSITE" id="PS51173">
    <property type="entry name" value="CBM2"/>
    <property type="match status" value="1"/>
</dbReference>
<feature type="compositionally biased region" description="Low complexity" evidence="2">
    <location>
        <begin position="232"/>
        <end position="243"/>
    </location>
</feature>
<sequence>MLKPVRVKFLISAVVAALAATFAVLAVQSGPAAAHGNIVSPASRNYGCWERWGSRFQDPVMATEDPMCWQAWQANPNAMWNWNGLFREGVAGQHETVIPDGQLCSAGHTESGRYNAMDVVGDWKATSIGNSFTVSLFDGARHGADYIRVYVTKAGYNPVTTALKWSDLELIKTVPNTPAAQWTQQLSNGVQMDIPASVSGRSGRAMIYTIWQASHLDQSYYFCSDVNFGGTTNPSPSTSSSPSPSNPPSPSNSPSPSTSVSPSTSNPPVTGSCAATQTVTSQWSGGFQGEVKVTAGSAAIKTWKVTLTYPGTPPISQAWNATLTTSGNTVTATNVSYNGAVAAGASTSFGFLGSGTASTPTITCTATT</sequence>
<dbReference type="SUPFAM" id="SSF81296">
    <property type="entry name" value="E set domains"/>
    <property type="match status" value="1"/>
</dbReference>
<proteinExistence type="predicted"/>
<evidence type="ECO:0000259" key="4">
    <source>
        <dbReference type="PROSITE" id="PS51173"/>
    </source>
</evidence>
<evidence type="ECO:0000313" key="6">
    <source>
        <dbReference type="Proteomes" id="UP001595867"/>
    </source>
</evidence>
<dbReference type="RefSeq" id="WP_378070458.1">
    <property type="nucleotide sequence ID" value="NZ_JBHSBL010000020.1"/>
</dbReference>
<name>A0ABV8IZ73_9ACTN</name>
<dbReference type="InterPro" id="IPR012291">
    <property type="entry name" value="CBM2_carb-bd_dom_sf"/>
</dbReference>
<feature type="chain" id="PRO_5046831202" evidence="3">
    <location>
        <begin position="20"/>
        <end position="368"/>
    </location>
</feature>
<dbReference type="CDD" id="cd21177">
    <property type="entry name" value="LPMO_AA10"/>
    <property type="match status" value="1"/>
</dbReference>
<dbReference type="InterPro" id="IPR001919">
    <property type="entry name" value="CBD2"/>
</dbReference>
<dbReference type="Pfam" id="PF03067">
    <property type="entry name" value="LPMO_10"/>
    <property type="match status" value="1"/>
</dbReference>